<accession>A0A5B8MBX7</accession>
<evidence type="ECO:0000313" key="1">
    <source>
        <dbReference type="EMBL" id="QDZ17958.1"/>
    </source>
</evidence>
<organism evidence="1 2">
    <name type="scientific">Chloropicon primus</name>
    <dbReference type="NCBI Taxonomy" id="1764295"/>
    <lineage>
        <taxon>Eukaryota</taxon>
        <taxon>Viridiplantae</taxon>
        <taxon>Chlorophyta</taxon>
        <taxon>Chloropicophyceae</taxon>
        <taxon>Chloropicales</taxon>
        <taxon>Chloropicaceae</taxon>
        <taxon>Chloropicon</taxon>
    </lineage>
</organism>
<dbReference type="Proteomes" id="UP000316726">
    <property type="component" value="Chromosome 1"/>
</dbReference>
<proteinExistence type="predicted"/>
<sequence>MSSPSPYALDLREALESGLMTEEEYAEAVQEAQRYDSKSPEKKREIADYNEALRVISAAEVSLILSDKQQFAVKRNDLEAVGLCKVVWDYDKKYKLVN</sequence>
<evidence type="ECO:0000313" key="2">
    <source>
        <dbReference type="Proteomes" id="UP000316726"/>
    </source>
</evidence>
<dbReference type="EMBL" id="CP031034">
    <property type="protein sequence ID" value="QDZ17958.1"/>
    <property type="molecule type" value="Genomic_DNA"/>
</dbReference>
<reference evidence="1 2" key="1">
    <citation type="submission" date="2018-07" db="EMBL/GenBank/DDBJ databases">
        <title>The complete nuclear genome of the prasinophyte Chloropicon primus (CCMP1205).</title>
        <authorList>
            <person name="Pombert J.-F."/>
            <person name="Otis C."/>
            <person name="Turmel M."/>
            <person name="Lemieux C."/>
        </authorList>
    </citation>
    <scope>NUCLEOTIDE SEQUENCE [LARGE SCALE GENOMIC DNA]</scope>
    <source>
        <strain evidence="1 2">CCMP1205</strain>
    </source>
</reference>
<dbReference type="AlphaFoldDB" id="A0A5B8MBX7"/>
<gene>
    <name evidence="1" type="ORF">A3770_01p04760</name>
</gene>
<name>A0A5B8MBX7_9CHLO</name>
<protein>
    <submittedName>
        <fullName evidence="1">Uncharacterized protein</fullName>
    </submittedName>
</protein>
<keyword evidence="2" id="KW-1185">Reference proteome</keyword>